<comment type="caution">
    <text evidence="8">The sequence shown here is derived from an EMBL/GenBank/DDBJ whole genome shotgun (WGS) entry which is preliminary data.</text>
</comment>
<dbReference type="GO" id="GO:0008352">
    <property type="term" value="C:katanin complex"/>
    <property type="evidence" value="ECO:0007669"/>
    <property type="project" value="TreeGrafter"/>
</dbReference>
<dbReference type="Proteomes" id="UP001210925">
    <property type="component" value="Unassembled WGS sequence"/>
</dbReference>
<keyword evidence="9" id="KW-1185">Reference proteome</keyword>
<dbReference type="AlphaFoldDB" id="A0AAD5UIW8"/>
<dbReference type="PANTHER" id="PTHR19845:SF0">
    <property type="entry name" value="KATANIN P80 WD40 REPEAT-CONTAINING SUBUNIT B1"/>
    <property type="match status" value="1"/>
</dbReference>
<dbReference type="Pfam" id="PF13925">
    <property type="entry name" value="Katanin_con80"/>
    <property type="match status" value="1"/>
</dbReference>
<dbReference type="PRINTS" id="PR00320">
    <property type="entry name" value="GPROTEINBRPT"/>
</dbReference>
<keyword evidence="4" id="KW-0677">Repeat</keyword>
<sequence length="468" mass="51957">MKTTCAKIGPKSGRVMATGGQDRNVNLWAIGKQKSILSLSGHVTQVESVALDWPEELVVAGSAGGSLKLWDLEQAKVIRTLAGHRSNVKSVEFHPFGEFFASGSSDLSIKIWDVRRKGCIQTYHGHDLGINSLKITPDGRWIASGSEDGTVKILTWEPIALVNEVPAKWSNVKDIKVLPDTDKAIACTINGSYVDVWGFKISETADSNIGEEYFDKVTPEPVSQKIEDLAYQTKQLDLDNTANPETAVPPKTSKKFKYIPSPDGSRPLNLDLQSFIKQVPGKPSQPMLISSSIPINTTGDALDSMNFRHTSVLNILTSRLQHIRSIRNVWNEEDIRASIVQLLEIRETSVVADILRILNCKPKLLSLEICSMIIPLLCEMLFEIYIKLSCNTLQLLSKSFTDIIISTINIAQGRQTLDFNLEDRLMKSQKCKQEFENAYIILTEQSAGGELGNIIKDTLNELQIVYEA</sequence>
<keyword evidence="3 6" id="KW-0853">WD repeat</keyword>
<comment type="subcellular location">
    <subcellularLocation>
        <location evidence="1">Cytoplasm</location>
        <location evidence="1">Cytoskeleton</location>
    </subcellularLocation>
</comment>
<dbReference type="Gene3D" id="2.130.10.10">
    <property type="entry name" value="YVTN repeat-like/Quinoprotein amine dehydrogenase"/>
    <property type="match status" value="1"/>
</dbReference>
<feature type="domain" description="Katanin p80 subunit C-terminal" evidence="7">
    <location>
        <begin position="309"/>
        <end position="461"/>
    </location>
</feature>
<dbReference type="EMBL" id="JADGKB010000042">
    <property type="protein sequence ID" value="KAJ3257121.1"/>
    <property type="molecule type" value="Genomic_DNA"/>
</dbReference>
<dbReference type="Pfam" id="PF00400">
    <property type="entry name" value="WD40"/>
    <property type="match status" value="3"/>
</dbReference>
<dbReference type="FunFam" id="2.130.10.10:FF:000462">
    <property type="entry name" value="Katanin p80 WD40 repeat-containing subunit B1"/>
    <property type="match status" value="1"/>
</dbReference>
<dbReference type="CDD" id="cd00200">
    <property type="entry name" value="WD40"/>
    <property type="match status" value="1"/>
</dbReference>
<reference evidence="8" key="1">
    <citation type="submission" date="2020-05" db="EMBL/GenBank/DDBJ databases">
        <title>Phylogenomic resolution of chytrid fungi.</title>
        <authorList>
            <person name="Stajich J.E."/>
            <person name="Amses K."/>
            <person name="Simmons R."/>
            <person name="Seto K."/>
            <person name="Myers J."/>
            <person name="Bonds A."/>
            <person name="Quandt C.A."/>
            <person name="Barry K."/>
            <person name="Liu P."/>
            <person name="Grigoriev I."/>
            <person name="Longcore J.E."/>
            <person name="James T.Y."/>
        </authorList>
    </citation>
    <scope>NUCLEOTIDE SEQUENCE</scope>
    <source>
        <strain evidence="8">PLAUS21</strain>
    </source>
</reference>
<evidence type="ECO:0000259" key="7">
    <source>
        <dbReference type="Pfam" id="PF13925"/>
    </source>
</evidence>
<evidence type="ECO:0000256" key="6">
    <source>
        <dbReference type="PROSITE-ProRule" id="PRU00221"/>
    </source>
</evidence>
<dbReference type="PROSITE" id="PS50082">
    <property type="entry name" value="WD_REPEATS_2"/>
    <property type="match status" value="3"/>
</dbReference>
<accession>A0AAD5UIW8</accession>
<keyword evidence="2" id="KW-0963">Cytoplasm</keyword>
<evidence type="ECO:0000256" key="1">
    <source>
        <dbReference type="ARBA" id="ARBA00004245"/>
    </source>
</evidence>
<evidence type="ECO:0000256" key="5">
    <source>
        <dbReference type="ARBA" id="ARBA00023212"/>
    </source>
</evidence>
<evidence type="ECO:0000313" key="9">
    <source>
        <dbReference type="Proteomes" id="UP001210925"/>
    </source>
</evidence>
<protein>
    <submittedName>
        <fullName evidence="8">Katanin p80 WD40 repeat-containing subunit B1</fullName>
    </submittedName>
</protein>
<organism evidence="8 9">
    <name type="scientific">Boothiomyces macroporosus</name>
    <dbReference type="NCBI Taxonomy" id="261099"/>
    <lineage>
        <taxon>Eukaryota</taxon>
        <taxon>Fungi</taxon>
        <taxon>Fungi incertae sedis</taxon>
        <taxon>Chytridiomycota</taxon>
        <taxon>Chytridiomycota incertae sedis</taxon>
        <taxon>Chytridiomycetes</taxon>
        <taxon>Rhizophydiales</taxon>
        <taxon>Terramycetaceae</taxon>
        <taxon>Boothiomyces</taxon>
    </lineage>
</organism>
<feature type="repeat" description="WD" evidence="6">
    <location>
        <begin position="123"/>
        <end position="153"/>
    </location>
</feature>
<dbReference type="InterPro" id="IPR020472">
    <property type="entry name" value="WD40_PAC1"/>
</dbReference>
<dbReference type="PROSITE" id="PS50294">
    <property type="entry name" value="WD_REPEATS_REGION"/>
    <property type="match status" value="3"/>
</dbReference>
<evidence type="ECO:0000256" key="2">
    <source>
        <dbReference type="ARBA" id="ARBA00022490"/>
    </source>
</evidence>
<evidence type="ECO:0000256" key="4">
    <source>
        <dbReference type="ARBA" id="ARBA00022737"/>
    </source>
</evidence>
<name>A0AAD5UIW8_9FUNG</name>
<feature type="repeat" description="WD" evidence="6">
    <location>
        <begin position="81"/>
        <end position="122"/>
    </location>
</feature>
<dbReference type="InterPro" id="IPR001680">
    <property type="entry name" value="WD40_rpt"/>
</dbReference>
<dbReference type="SMART" id="SM00320">
    <property type="entry name" value="WD40"/>
    <property type="match status" value="3"/>
</dbReference>
<dbReference type="PANTHER" id="PTHR19845">
    <property type="entry name" value="KATANIN P80 SUBUNIT"/>
    <property type="match status" value="1"/>
</dbReference>
<proteinExistence type="predicted"/>
<evidence type="ECO:0000313" key="8">
    <source>
        <dbReference type="EMBL" id="KAJ3257121.1"/>
    </source>
</evidence>
<dbReference type="InterPro" id="IPR015943">
    <property type="entry name" value="WD40/YVTN_repeat-like_dom_sf"/>
</dbReference>
<keyword evidence="5" id="KW-0206">Cytoskeleton</keyword>
<gene>
    <name evidence="8" type="primary">KAT80</name>
    <name evidence="8" type="ORF">HK103_004949</name>
</gene>
<dbReference type="GO" id="GO:0008017">
    <property type="term" value="F:microtubule binding"/>
    <property type="evidence" value="ECO:0007669"/>
    <property type="project" value="InterPro"/>
</dbReference>
<dbReference type="GO" id="GO:0007019">
    <property type="term" value="P:microtubule depolymerization"/>
    <property type="evidence" value="ECO:0007669"/>
    <property type="project" value="TreeGrafter"/>
</dbReference>
<dbReference type="SUPFAM" id="SSF50978">
    <property type="entry name" value="WD40 repeat-like"/>
    <property type="match status" value="1"/>
</dbReference>
<dbReference type="InterPro" id="IPR028021">
    <property type="entry name" value="Katanin_C-terminal"/>
</dbReference>
<evidence type="ECO:0000256" key="3">
    <source>
        <dbReference type="ARBA" id="ARBA00022574"/>
    </source>
</evidence>
<feature type="repeat" description="WD" evidence="6">
    <location>
        <begin position="39"/>
        <end position="80"/>
    </location>
</feature>
<dbReference type="InterPro" id="IPR036322">
    <property type="entry name" value="WD40_repeat_dom_sf"/>
</dbReference>